<dbReference type="SUPFAM" id="SSF47986">
    <property type="entry name" value="DEATH domain"/>
    <property type="match status" value="1"/>
</dbReference>
<dbReference type="Gene3D" id="1.10.533.10">
    <property type="entry name" value="Death Domain, Fas"/>
    <property type="match status" value="1"/>
</dbReference>
<dbReference type="EMBL" id="OX597842">
    <property type="protein sequence ID" value="CAI9743513.1"/>
    <property type="molecule type" value="Genomic_DNA"/>
</dbReference>
<proteinExistence type="predicted"/>
<name>A0AA36FRF7_OCTVU</name>
<keyword evidence="3" id="KW-1185">Reference proteome</keyword>
<sequence length="110" mass="12556">MENYGLSDKTSSGGRELGIKQIDLNIIMYDHFHTVVEQGFQMLLKWYQGCDPAKRTLRILKEALERTDCHDALEITCLEFVGYINVNRTNFSILLAALSIEDQVSINSED</sequence>
<evidence type="ECO:0000259" key="1">
    <source>
        <dbReference type="PROSITE" id="PS50017"/>
    </source>
</evidence>
<dbReference type="CDD" id="cd01670">
    <property type="entry name" value="Death"/>
    <property type="match status" value="1"/>
</dbReference>
<evidence type="ECO:0000313" key="3">
    <source>
        <dbReference type="Proteomes" id="UP001162480"/>
    </source>
</evidence>
<dbReference type="Proteomes" id="UP001162480">
    <property type="component" value="Chromosome 29"/>
</dbReference>
<dbReference type="GO" id="GO:0007165">
    <property type="term" value="P:signal transduction"/>
    <property type="evidence" value="ECO:0007669"/>
    <property type="project" value="InterPro"/>
</dbReference>
<protein>
    <submittedName>
        <fullName evidence="2">Repeat, PH and SEC7 domain containing secG-like isoform X17</fullName>
    </submittedName>
</protein>
<feature type="domain" description="Death" evidence="1">
    <location>
        <begin position="14"/>
        <end position="74"/>
    </location>
</feature>
<reference evidence="2" key="1">
    <citation type="submission" date="2023-08" db="EMBL/GenBank/DDBJ databases">
        <authorList>
            <person name="Alioto T."/>
            <person name="Alioto T."/>
            <person name="Gomez Garrido J."/>
        </authorList>
    </citation>
    <scope>NUCLEOTIDE SEQUENCE</scope>
</reference>
<organism evidence="2 3">
    <name type="scientific">Octopus vulgaris</name>
    <name type="common">Common octopus</name>
    <dbReference type="NCBI Taxonomy" id="6645"/>
    <lineage>
        <taxon>Eukaryota</taxon>
        <taxon>Metazoa</taxon>
        <taxon>Spiralia</taxon>
        <taxon>Lophotrochozoa</taxon>
        <taxon>Mollusca</taxon>
        <taxon>Cephalopoda</taxon>
        <taxon>Coleoidea</taxon>
        <taxon>Octopodiformes</taxon>
        <taxon>Octopoda</taxon>
        <taxon>Incirrata</taxon>
        <taxon>Octopodidae</taxon>
        <taxon>Octopus</taxon>
    </lineage>
</organism>
<accession>A0AA36FRF7</accession>
<evidence type="ECO:0000313" key="2">
    <source>
        <dbReference type="EMBL" id="CAI9743513.1"/>
    </source>
</evidence>
<dbReference type="AlphaFoldDB" id="A0AA36FRF7"/>
<dbReference type="InterPro" id="IPR011029">
    <property type="entry name" value="DEATH-like_dom_sf"/>
</dbReference>
<dbReference type="PROSITE" id="PS50017">
    <property type="entry name" value="DEATH_DOMAIN"/>
    <property type="match status" value="1"/>
</dbReference>
<dbReference type="InterPro" id="IPR000488">
    <property type="entry name" value="Death_dom"/>
</dbReference>
<gene>
    <name evidence="2" type="ORF">OCTVUL_1B029990</name>
</gene>